<dbReference type="GO" id="GO:0003743">
    <property type="term" value="F:translation initiation factor activity"/>
    <property type="evidence" value="ECO:0007669"/>
    <property type="project" value="InterPro"/>
</dbReference>
<reference evidence="2" key="1">
    <citation type="submission" date="2018-05" db="EMBL/GenBank/DDBJ databases">
        <authorList>
            <person name="Lanie J.A."/>
            <person name="Ng W.-L."/>
            <person name="Kazmierczak K.M."/>
            <person name="Andrzejewski T.M."/>
            <person name="Davidsen T.M."/>
            <person name="Wayne K.J."/>
            <person name="Tettelin H."/>
            <person name="Glass J.I."/>
            <person name="Rusch D."/>
            <person name="Podicherti R."/>
            <person name="Tsui H.-C.T."/>
            <person name="Winkler M.E."/>
        </authorList>
    </citation>
    <scope>NUCLEOTIDE SEQUENCE</scope>
</reference>
<name>A0A381U8Y3_9ZZZZ</name>
<organism evidence="2">
    <name type="scientific">marine metagenome</name>
    <dbReference type="NCBI Taxonomy" id="408172"/>
    <lineage>
        <taxon>unclassified sequences</taxon>
        <taxon>metagenomes</taxon>
        <taxon>ecological metagenomes</taxon>
    </lineage>
</organism>
<dbReference type="InterPro" id="IPR036877">
    <property type="entry name" value="SUI1_dom_sf"/>
</dbReference>
<proteinExistence type="predicted"/>
<dbReference type="PROSITE" id="PS50296">
    <property type="entry name" value="SUI1"/>
    <property type="match status" value="1"/>
</dbReference>
<evidence type="ECO:0000259" key="1">
    <source>
        <dbReference type="PROSITE" id="PS50296"/>
    </source>
</evidence>
<dbReference type="SUPFAM" id="SSF55159">
    <property type="entry name" value="eIF1-like"/>
    <property type="match status" value="1"/>
</dbReference>
<sequence>MFGNGTIFIVGKVSIFTEYDWEHFRINFVLICESMKNSRLVYSTGNLPVEEKRAEESIINDDGQQIRLHLDRKGGGKVVTVVRGMEPSSSLRLIARELKKGC</sequence>
<protein>
    <recommendedName>
        <fullName evidence="1">SUI1 domain-containing protein</fullName>
    </recommendedName>
</protein>
<dbReference type="AlphaFoldDB" id="A0A381U8Y3"/>
<feature type="domain" description="SUI1" evidence="1">
    <location>
        <begin position="66"/>
        <end position="102"/>
    </location>
</feature>
<accession>A0A381U8Y3</accession>
<dbReference type="EMBL" id="UINC01005959">
    <property type="protein sequence ID" value="SVA24619.1"/>
    <property type="molecule type" value="Genomic_DNA"/>
</dbReference>
<feature type="non-terminal residue" evidence="2">
    <location>
        <position position="102"/>
    </location>
</feature>
<dbReference type="InterPro" id="IPR001950">
    <property type="entry name" value="SUI1"/>
</dbReference>
<gene>
    <name evidence="2" type="ORF">METZ01_LOCUS77473</name>
</gene>
<evidence type="ECO:0000313" key="2">
    <source>
        <dbReference type="EMBL" id="SVA24619.1"/>
    </source>
</evidence>